<name>A0A101KNJ4_RHILI</name>
<sequence length="93" mass="10103">MPTLMLPYKNVGTPTSPVGFVESATPVRWAWRPAALFWRIFFFGSIRQIGTRFANISANSMALAGADAVLHLTETGGSVQDLELKHMPPSKAA</sequence>
<accession>A0A101KNJ4</accession>
<proteinExistence type="predicted"/>
<dbReference type="EMBL" id="LPWA01000145">
    <property type="protein sequence ID" value="KUM24045.1"/>
    <property type="molecule type" value="Genomic_DNA"/>
</dbReference>
<reference evidence="1 2" key="1">
    <citation type="submission" date="2015-12" db="EMBL/GenBank/DDBJ databases">
        <title>Draft genome sequence of Mesorhizobium sp. UFLA 01-765, a multitolerant efficient symbiont and plant-growth promoting strain isolated from Zn-mining soil using Leucaena leucocephala as a trap plant.</title>
        <authorList>
            <person name="Rangel W.M."/>
            <person name="Thijs S."/>
            <person name="Longatti S.M."/>
            <person name="Moreira F.M."/>
            <person name="Weyens N."/>
            <person name="Vangronsveld J."/>
            <person name="Van Hamme J.D."/>
            <person name="Bottos E.M."/>
            <person name="Rineau F."/>
        </authorList>
    </citation>
    <scope>NUCLEOTIDE SEQUENCE [LARGE SCALE GENOMIC DNA]</scope>
    <source>
        <strain evidence="1 2">UFLA 01-765</strain>
    </source>
</reference>
<evidence type="ECO:0000313" key="2">
    <source>
        <dbReference type="Proteomes" id="UP000053176"/>
    </source>
</evidence>
<dbReference type="Proteomes" id="UP000053176">
    <property type="component" value="Unassembled WGS sequence"/>
</dbReference>
<comment type="caution">
    <text evidence="1">The sequence shown here is derived from an EMBL/GenBank/DDBJ whole genome shotgun (WGS) entry which is preliminary data.</text>
</comment>
<organism evidence="1 2">
    <name type="scientific">Rhizobium loti</name>
    <name type="common">Mesorhizobium loti</name>
    <dbReference type="NCBI Taxonomy" id="381"/>
    <lineage>
        <taxon>Bacteria</taxon>
        <taxon>Pseudomonadati</taxon>
        <taxon>Pseudomonadota</taxon>
        <taxon>Alphaproteobacteria</taxon>
        <taxon>Hyphomicrobiales</taxon>
        <taxon>Phyllobacteriaceae</taxon>
        <taxon>Mesorhizobium</taxon>
    </lineage>
</organism>
<evidence type="ECO:0000313" key="1">
    <source>
        <dbReference type="EMBL" id="KUM24045.1"/>
    </source>
</evidence>
<gene>
    <name evidence="1" type="ORF">AU467_31600</name>
</gene>
<protein>
    <submittedName>
        <fullName evidence="1">Uncharacterized protein</fullName>
    </submittedName>
</protein>
<dbReference type="AlphaFoldDB" id="A0A101KNJ4"/>